<gene>
    <name evidence="1" type="ORF">DY000_02030377</name>
</gene>
<protein>
    <submittedName>
        <fullName evidence="1">Uncharacterized protein</fullName>
    </submittedName>
</protein>
<dbReference type="EMBL" id="QGKV02000649">
    <property type="protein sequence ID" value="KAF3578050.1"/>
    <property type="molecule type" value="Genomic_DNA"/>
</dbReference>
<keyword evidence="2" id="KW-1185">Reference proteome</keyword>
<evidence type="ECO:0000313" key="1">
    <source>
        <dbReference type="EMBL" id="KAF3578050.1"/>
    </source>
</evidence>
<dbReference type="Proteomes" id="UP000266723">
    <property type="component" value="Unassembled WGS sequence"/>
</dbReference>
<organism evidence="1 2">
    <name type="scientific">Brassica cretica</name>
    <name type="common">Mustard</name>
    <dbReference type="NCBI Taxonomy" id="69181"/>
    <lineage>
        <taxon>Eukaryota</taxon>
        <taxon>Viridiplantae</taxon>
        <taxon>Streptophyta</taxon>
        <taxon>Embryophyta</taxon>
        <taxon>Tracheophyta</taxon>
        <taxon>Spermatophyta</taxon>
        <taxon>Magnoliopsida</taxon>
        <taxon>eudicotyledons</taxon>
        <taxon>Gunneridae</taxon>
        <taxon>Pentapetalae</taxon>
        <taxon>rosids</taxon>
        <taxon>malvids</taxon>
        <taxon>Brassicales</taxon>
        <taxon>Brassicaceae</taxon>
        <taxon>Brassiceae</taxon>
        <taxon>Brassica</taxon>
    </lineage>
</organism>
<evidence type="ECO:0000313" key="2">
    <source>
        <dbReference type="Proteomes" id="UP000266723"/>
    </source>
</evidence>
<proteinExistence type="predicted"/>
<name>A0ABQ7DL17_BRACR</name>
<reference evidence="1 2" key="1">
    <citation type="journal article" date="2020" name="BMC Genomics">
        <title>Intraspecific diversification of the crop wild relative Brassica cretica Lam. using demographic model selection.</title>
        <authorList>
            <person name="Kioukis A."/>
            <person name="Michalopoulou V.A."/>
            <person name="Briers L."/>
            <person name="Pirintsos S."/>
            <person name="Studholme D.J."/>
            <person name="Pavlidis P."/>
            <person name="Sarris P.F."/>
        </authorList>
    </citation>
    <scope>NUCLEOTIDE SEQUENCE [LARGE SCALE GENOMIC DNA]</scope>
    <source>
        <strain evidence="2">cv. PFS-1207/04</strain>
    </source>
</reference>
<comment type="caution">
    <text evidence="1">The sequence shown here is derived from an EMBL/GenBank/DDBJ whole genome shotgun (WGS) entry which is preliminary data.</text>
</comment>
<sequence>MLDEEALKGLPPLCRSLRNSEALQTLEIRGTETVRFDPYLTPTIGGGRETRTPGFANCHDFIHTLEERHTPPSFFRLFDTKVAT</sequence>
<accession>A0ABQ7DL17</accession>